<dbReference type="Proteomes" id="UP000501780">
    <property type="component" value="Chromosome"/>
</dbReference>
<feature type="signal peptide" evidence="4">
    <location>
        <begin position="1"/>
        <end position="27"/>
    </location>
</feature>
<reference evidence="7 8" key="1">
    <citation type="submission" date="2020-03" db="EMBL/GenBank/DDBJ databases">
        <title>Genomic analysis of Bacteroides faecium CBA7301.</title>
        <authorList>
            <person name="Kim J."/>
            <person name="Roh S.W."/>
        </authorList>
    </citation>
    <scope>NUCLEOTIDE SEQUENCE [LARGE SCALE GENOMIC DNA]</scope>
    <source>
        <strain evidence="7 8">CBA7301</strain>
    </source>
</reference>
<dbReference type="AlphaFoldDB" id="A0A6H0KN04"/>
<dbReference type="EMBL" id="CP050831">
    <property type="protein sequence ID" value="QIU94411.1"/>
    <property type="molecule type" value="Genomic_DNA"/>
</dbReference>
<keyword evidence="8" id="KW-1185">Reference proteome</keyword>
<sequence>MKHIDILKSSILYVTFACLSAMFTACQDDIIIPSGNQNTFDNVEGTFGSVKSAAGAKALTTININGDKAGAGHLYFELSKAADKDITVTFKVDEAALTAYNEANGTSYVMYPTNKLTLENDGIVTIPAGKRKSASVELNILSGGTVGSTYAVAVSATASDGINMASNNQSYIYLVKPLAAIPDTQKGEVKTLCYIEVNNENILNVGEYTMKESGKPFFDVVSVFAANIRLNAEGKPYIHCNPQVTFVLENADKLIRPLQEKGIKVNLSILGDHTPAGMRSLGDEAAKDFAKELKAYVDIYGFDGIDFDDEYSEYDKVPGHPGLVPASQEQYSRLVYECRKIMPNTSLGIYWYQSDDYPRGDIEGKTVNEIVDYAVYGMYGGWNPLSTDLLEKKKQCPYAIRLSNGISYNTSYLNNIKADWGYFAFYDLQASKIYDTKISEIGKILYNDEVVWSGQVYGRTDFTSSETTARIDYKYYLGEWEVTSGTSFKWNNTSWSSWGGTMKYTIRIEENVKDESYYVYGWAPPYNQITDKYPLLMNYIAETASLSIPIPQTIHKPDATDPLLWQLCLGTLGDSKQINSWKREDKEGTIVSSFGNGERLYLDHRPATNSQSTMIPFCSNDNGTTWLYIHTNFGDQHPKNNFTLKKK</sequence>
<evidence type="ECO:0000256" key="2">
    <source>
        <dbReference type="ARBA" id="ARBA00023295"/>
    </source>
</evidence>
<evidence type="ECO:0000259" key="6">
    <source>
        <dbReference type="Pfam" id="PF08522"/>
    </source>
</evidence>
<feature type="chain" id="PRO_5026235941" evidence="4">
    <location>
        <begin position="28"/>
        <end position="647"/>
    </location>
</feature>
<proteinExistence type="predicted"/>
<dbReference type="KEGG" id="bfc:BacF7301_09745"/>
<gene>
    <name evidence="7" type="ORF">BacF7301_09745</name>
</gene>
<protein>
    <submittedName>
        <fullName evidence="7">DUF1735 domain-containing protein</fullName>
    </submittedName>
</protein>
<dbReference type="InterPro" id="IPR001579">
    <property type="entry name" value="Glyco_hydro_18_chit_AS"/>
</dbReference>
<feature type="domain" description="GH18" evidence="5">
    <location>
        <begin position="258"/>
        <end position="508"/>
    </location>
</feature>
<dbReference type="Gene3D" id="2.60.40.1740">
    <property type="entry name" value="hypothetical protein (bacova_03559)"/>
    <property type="match status" value="1"/>
</dbReference>
<dbReference type="PROSITE" id="PS01095">
    <property type="entry name" value="GH18_1"/>
    <property type="match status" value="1"/>
</dbReference>
<dbReference type="InterPro" id="IPR017853">
    <property type="entry name" value="GH"/>
</dbReference>
<keyword evidence="2 3" id="KW-0326">Glycosidase</keyword>
<dbReference type="RefSeq" id="WP_167962321.1">
    <property type="nucleotide sequence ID" value="NZ_CP050831.1"/>
</dbReference>
<dbReference type="Pfam" id="PF00704">
    <property type="entry name" value="Glyco_hydro_18"/>
    <property type="match status" value="1"/>
</dbReference>
<evidence type="ECO:0000313" key="8">
    <source>
        <dbReference type="Proteomes" id="UP000501780"/>
    </source>
</evidence>
<dbReference type="InterPro" id="IPR001223">
    <property type="entry name" value="Glyco_hydro18_cat"/>
</dbReference>
<dbReference type="SUPFAM" id="SSF51445">
    <property type="entry name" value="(Trans)glycosidases"/>
    <property type="match status" value="1"/>
</dbReference>
<accession>A0A6H0KN04</accession>
<dbReference type="GO" id="GO:0005975">
    <property type="term" value="P:carbohydrate metabolic process"/>
    <property type="evidence" value="ECO:0007669"/>
    <property type="project" value="InterPro"/>
</dbReference>
<keyword evidence="4" id="KW-0732">Signal</keyword>
<dbReference type="InterPro" id="IPR013728">
    <property type="entry name" value="BT_3987-like_N"/>
</dbReference>
<dbReference type="GO" id="GO:0004553">
    <property type="term" value="F:hydrolase activity, hydrolyzing O-glycosyl compounds"/>
    <property type="evidence" value="ECO:0007669"/>
    <property type="project" value="InterPro"/>
</dbReference>
<name>A0A6H0KN04_9BACE</name>
<evidence type="ECO:0000256" key="1">
    <source>
        <dbReference type="ARBA" id="ARBA00022801"/>
    </source>
</evidence>
<organism evidence="7 8">
    <name type="scientific">Bacteroides faecium</name>
    <dbReference type="NCBI Taxonomy" id="2715212"/>
    <lineage>
        <taxon>Bacteria</taxon>
        <taxon>Pseudomonadati</taxon>
        <taxon>Bacteroidota</taxon>
        <taxon>Bacteroidia</taxon>
        <taxon>Bacteroidales</taxon>
        <taxon>Bacteroidaceae</taxon>
        <taxon>Bacteroides</taxon>
    </lineage>
</organism>
<dbReference type="Gene3D" id="3.20.20.80">
    <property type="entry name" value="Glycosidases"/>
    <property type="match status" value="1"/>
</dbReference>
<evidence type="ECO:0000313" key="7">
    <source>
        <dbReference type="EMBL" id="QIU94411.1"/>
    </source>
</evidence>
<keyword evidence="1 3" id="KW-0378">Hydrolase</keyword>
<feature type="domain" description="BT-3987-like N-terminal" evidence="6">
    <location>
        <begin position="59"/>
        <end position="161"/>
    </location>
</feature>
<evidence type="ECO:0000256" key="4">
    <source>
        <dbReference type="SAM" id="SignalP"/>
    </source>
</evidence>
<dbReference type="Pfam" id="PF08522">
    <property type="entry name" value="BT_3987-like_N"/>
    <property type="match status" value="1"/>
</dbReference>
<evidence type="ECO:0000259" key="5">
    <source>
        <dbReference type="Pfam" id="PF00704"/>
    </source>
</evidence>
<evidence type="ECO:0000256" key="3">
    <source>
        <dbReference type="RuleBase" id="RU000489"/>
    </source>
</evidence>
<dbReference type="PROSITE" id="PS51257">
    <property type="entry name" value="PROKAR_LIPOPROTEIN"/>
    <property type="match status" value="1"/>
</dbReference>